<name>A0A0F3QF47_RICBE</name>
<dbReference type="EMBL" id="LAOI01000001">
    <property type="protein sequence ID" value="KJV90044.1"/>
    <property type="molecule type" value="Genomic_DNA"/>
</dbReference>
<dbReference type="Gene3D" id="3.90.1570.50">
    <property type="match status" value="1"/>
</dbReference>
<keyword evidence="4" id="KW-0540">Nuclease</keyword>
<keyword evidence="5" id="KW-0547">Nucleotide-binding</keyword>
<feature type="domain" description="Restriction endonuclease type I HsdR N-terminal" evidence="11">
    <location>
        <begin position="6"/>
        <end position="200"/>
    </location>
</feature>
<evidence type="ECO:0000259" key="11">
    <source>
        <dbReference type="Pfam" id="PF04313"/>
    </source>
</evidence>
<sequence>MFSNIDEKSLSHIPAVKALMAFGYELLNQEELKKKRVNPHNILLEDILIKKIKELNKNKIDLDDKDAKKAVYQLMDIKNSGLVKTNEEVYDLLTLGANIKKDFKSYNLKYIDWQEPENNTYHVAFEVPVKNKMNIERECDIVLFVNGIPFVVIENKSPSESLDEAIFQHIRNQRSDEIPQLFYYAQILIAVNKNKAKYATIDSSKDYWSIWREEEKQNIDIIRNLINIPLPKKEKKLFIQVILPLIKIILINKN</sequence>
<evidence type="ECO:0000256" key="8">
    <source>
        <dbReference type="ARBA" id="ARBA00022801"/>
    </source>
</evidence>
<dbReference type="GO" id="GO:0009035">
    <property type="term" value="F:type I site-specific deoxyribonuclease activity"/>
    <property type="evidence" value="ECO:0007669"/>
    <property type="project" value="UniProtKB-EC"/>
</dbReference>
<dbReference type="AlphaFoldDB" id="A0A0F3QF47"/>
<evidence type="ECO:0000256" key="4">
    <source>
        <dbReference type="ARBA" id="ARBA00022722"/>
    </source>
</evidence>
<dbReference type="EC" id="3.1.21.3" evidence="3"/>
<gene>
    <name evidence="12" type="ORF">RBEAN4_1042</name>
</gene>
<evidence type="ECO:0000256" key="6">
    <source>
        <dbReference type="ARBA" id="ARBA00022747"/>
    </source>
</evidence>
<keyword evidence="9" id="KW-0067">ATP-binding</keyword>
<keyword evidence="8" id="KW-0378">Hydrolase</keyword>
<evidence type="ECO:0000313" key="12">
    <source>
        <dbReference type="EMBL" id="KJV90044.1"/>
    </source>
</evidence>
<dbReference type="PANTHER" id="PTHR30195">
    <property type="entry name" value="TYPE I SITE-SPECIFIC DEOXYRIBONUCLEASE PROTEIN SUBUNIT M AND R"/>
    <property type="match status" value="1"/>
</dbReference>
<reference evidence="12 13" key="1">
    <citation type="submission" date="2015-02" db="EMBL/GenBank/DDBJ databases">
        <title>Genome Sequencing of Rickettsiales.</title>
        <authorList>
            <person name="Daugherty S.C."/>
            <person name="Su Q."/>
            <person name="Abolude K."/>
            <person name="Beier-Sexton M."/>
            <person name="Carlyon J.A."/>
            <person name="Carter R."/>
            <person name="Day N.P."/>
            <person name="Dumler S.J."/>
            <person name="Dyachenko V."/>
            <person name="Godinez A."/>
            <person name="Kurtti T.J."/>
            <person name="Lichay M."/>
            <person name="Mullins K.E."/>
            <person name="Ott S."/>
            <person name="Pappas-Brown V."/>
            <person name="Paris D.H."/>
            <person name="Patel P."/>
            <person name="Richards A.L."/>
            <person name="Sadzewicz L."/>
            <person name="Sears K."/>
            <person name="Seidman D."/>
            <person name="Sengamalay N."/>
            <person name="Stenos J."/>
            <person name="Tallon L.J."/>
            <person name="Vincent G."/>
            <person name="Fraser C.M."/>
            <person name="Munderloh U."/>
            <person name="Dunning-Hotopp J.C."/>
        </authorList>
    </citation>
    <scope>NUCLEOTIDE SEQUENCE [LARGE SCALE GENOMIC DNA]</scope>
    <source>
        <strain evidence="12 13">RML An4</strain>
    </source>
</reference>
<dbReference type="Proteomes" id="UP000033661">
    <property type="component" value="Unassembled WGS sequence"/>
</dbReference>
<comment type="catalytic activity">
    <reaction evidence="1">
        <text>Endonucleolytic cleavage of DNA to give random double-stranded fragments with terminal 5'-phosphates, ATP is simultaneously hydrolyzed.</text>
        <dbReference type="EC" id="3.1.21.3"/>
    </reaction>
</comment>
<evidence type="ECO:0000256" key="2">
    <source>
        <dbReference type="ARBA" id="ARBA00008598"/>
    </source>
</evidence>
<keyword evidence="7" id="KW-0255">Endonuclease</keyword>
<keyword evidence="6" id="KW-0680">Restriction system</keyword>
<dbReference type="GO" id="GO:0003677">
    <property type="term" value="F:DNA binding"/>
    <property type="evidence" value="ECO:0007669"/>
    <property type="project" value="UniProtKB-KW"/>
</dbReference>
<dbReference type="InterPro" id="IPR007409">
    <property type="entry name" value="Restrct_endonuc_type1_HsdR_N"/>
</dbReference>
<evidence type="ECO:0000256" key="5">
    <source>
        <dbReference type="ARBA" id="ARBA00022741"/>
    </source>
</evidence>
<dbReference type="Pfam" id="PF04313">
    <property type="entry name" value="HSDR_N"/>
    <property type="match status" value="1"/>
</dbReference>
<dbReference type="InterPro" id="IPR051268">
    <property type="entry name" value="Type-I_R_enzyme_R_subunit"/>
</dbReference>
<dbReference type="CDD" id="cd22332">
    <property type="entry name" value="HsdR_N"/>
    <property type="match status" value="1"/>
</dbReference>
<evidence type="ECO:0000313" key="13">
    <source>
        <dbReference type="Proteomes" id="UP000033661"/>
    </source>
</evidence>
<evidence type="ECO:0000256" key="7">
    <source>
        <dbReference type="ARBA" id="ARBA00022759"/>
    </source>
</evidence>
<keyword evidence="13" id="KW-1185">Reference proteome</keyword>
<organism evidence="12 13">
    <name type="scientific">Rickettsia bellii str. RML An4</name>
    <dbReference type="NCBI Taxonomy" id="1359193"/>
    <lineage>
        <taxon>Bacteria</taxon>
        <taxon>Pseudomonadati</taxon>
        <taxon>Pseudomonadota</taxon>
        <taxon>Alphaproteobacteria</taxon>
        <taxon>Rickettsiales</taxon>
        <taxon>Rickettsiaceae</taxon>
        <taxon>Rickettsieae</taxon>
        <taxon>Rickettsia</taxon>
        <taxon>belli group</taxon>
    </lineage>
</organism>
<keyword evidence="10" id="KW-0238">DNA-binding</keyword>
<evidence type="ECO:0000256" key="10">
    <source>
        <dbReference type="ARBA" id="ARBA00023125"/>
    </source>
</evidence>
<evidence type="ECO:0000256" key="9">
    <source>
        <dbReference type="ARBA" id="ARBA00022840"/>
    </source>
</evidence>
<protein>
    <recommendedName>
        <fullName evidence="3">type I site-specific deoxyribonuclease</fullName>
        <ecNumber evidence="3">3.1.21.3</ecNumber>
    </recommendedName>
</protein>
<evidence type="ECO:0000256" key="3">
    <source>
        <dbReference type="ARBA" id="ARBA00012654"/>
    </source>
</evidence>
<comment type="caution">
    <text evidence="12">The sequence shown here is derived from an EMBL/GenBank/DDBJ whole genome shotgun (WGS) entry which is preliminary data.</text>
</comment>
<dbReference type="RefSeq" id="WP_045799004.1">
    <property type="nucleotide sequence ID" value="NZ_LAOI01000001.1"/>
</dbReference>
<dbReference type="GO" id="GO:0005524">
    <property type="term" value="F:ATP binding"/>
    <property type="evidence" value="ECO:0007669"/>
    <property type="project" value="UniProtKB-KW"/>
</dbReference>
<dbReference type="GO" id="GO:0009307">
    <property type="term" value="P:DNA restriction-modification system"/>
    <property type="evidence" value="ECO:0007669"/>
    <property type="project" value="UniProtKB-KW"/>
</dbReference>
<dbReference type="PATRIC" id="fig|1359193.3.peg.1005"/>
<accession>A0A0F3QF47</accession>
<dbReference type="PANTHER" id="PTHR30195:SF15">
    <property type="entry name" value="TYPE I RESTRICTION ENZYME HINDI ENDONUCLEASE SUBUNIT"/>
    <property type="match status" value="1"/>
</dbReference>
<evidence type="ECO:0000256" key="1">
    <source>
        <dbReference type="ARBA" id="ARBA00000851"/>
    </source>
</evidence>
<comment type="similarity">
    <text evidence="2">Belongs to the HsdR family.</text>
</comment>
<proteinExistence type="inferred from homology"/>